<dbReference type="GO" id="GO:0060271">
    <property type="term" value="P:cilium assembly"/>
    <property type="evidence" value="ECO:0007669"/>
    <property type="project" value="TreeGrafter"/>
</dbReference>
<dbReference type="InterPro" id="IPR036420">
    <property type="entry name" value="BRCT_dom_sf"/>
</dbReference>
<dbReference type="SUPFAM" id="SSF49879">
    <property type="entry name" value="SMAD/FHA domain"/>
    <property type="match status" value="1"/>
</dbReference>
<dbReference type="InterPro" id="IPR029062">
    <property type="entry name" value="Class_I_gatase-like"/>
</dbReference>
<dbReference type="PANTHER" id="PTHR12969">
    <property type="entry name" value="NGD5/OSM-6/IFT52"/>
    <property type="match status" value="1"/>
</dbReference>
<keyword evidence="2" id="KW-0158">Chromosome</keyword>
<reference evidence="7" key="2">
    <citation type="submission" date="2021-08" db="EMBL/GenBank/DDBJ databases">
        <authorList>
            <person name="Eriksson T."/>
        </authorList>
    </citation>
    <scope>NUCLEOTIDE SEQUENCE</scope>
    <source>
        <strain evidence="7">Stoneville</strain>
        <tissue evidence="7">Whole head</tissue>
    </source>
</reference>
<dbReference type="GO" id="GO:0030992">
    <property type="term" value="C:intraciliary transport particle B"/>
    <property type="evidence" value="ECO:0007669"/>
    <property type="project" value="TreeGrafter"/>
</dbReference>
<dbReference type="InterPro" id="IPR039975">
    <property type="entry name" value="IFT52"/>
</dbReference>
<feature type="compositionally biased region" description="Polar residues" evidence="4">
    <location>
        <begin position="1026"/>
        <end position="1037"/>
    </location>
</feature>
<feature type="region of interest" description="Disordered" evidence="4">
    <location>
        <begin position="784"/>
        <end position="1283"/>
    </location>
</feature>
<dbReference type="Pfam" id="PF23352">
    <property type="entry name" value="IFT52_central"/>
    <property type="match status" value="1"/>
</dbReference>
<dbReference type="PANTHER" id="PTHR12969:SF7">
    <property type="entry name" value="INTRAFLAGELLAR TRANSPORT PROTEIN 52 HOMOLOG"/>
    <property type="match status" value="1"/>
</dbReference>
<dbReference type="CDD" id="cd17744">
    <property type="entry name" value="BRCT_MDC1_rpt1"/>
    <property type="match status" value="1"/>
</dbReference>
<dbReference type="Proteomes" id="UP000719412">
    <property type="component" value="Unassembled WGS sequence"/>
</dbReference>
<feature type="compositionally biased region" description="Basic and acidic residues" evidence="4">
    <location>
        <begin position="330"/>
        <end position="361"/>
    </location>
</feature>
<dbReference type="CDD" id="cd23683">
    <property type="entry name" value="IFT52_CTD"/>
    <property type="match status" value="1"/>
</dbReference>
<dbReference type="GO" id="GO:0005694">
    <property type="term" value="C:chromosome"/>
    <property type="evidence" value="ECO:0007669"/>
    <property type="project" value="UniProtKB-SubCell"/>
</dbReference>
<comment type="caution">
    <text evidence="7">The sequence shown here is derived from an EMBL/GenBank/DDBJ whole genome shotgun (WGS) entry which is preliminary data.</text>
</comment>
<feature type="compositionally biased region" description="Basic and acidic residues" evidence="4">
    <location>
        <begin position="1248"/>
        <end position="1277"/>
    </location>
</feature>
<feature type="compositionally biased region" description="Basic and acidic residues" evidence="4">
    <location>
        <begin position="1132"/>
        <end position="1152"/>
    </location>
</feature>
<feature type="region of interest" description="Disordered" evidence="4">
    <location>
        <begin position="2110"/>
        <end position="2177"/>
    </location>
</feature>
<proteinExistence type="predicted"/>
<evidence type="ECO:0000256" key="1">
    <source>
        <dbReference type="ARBA" id="ARBA00004286"/>
    </source>
</evidence>
<feature type="compositionally biased region" description="Basic and acidic residues" evidence="4">
    <location>
        <begin position="415"/>
        <end position="424"/>
    </location>
</feature>
<dbReference type="PROSITE" id="PS50006">
    <property type="entry name" value="FHA_DOMAIN"/>
    <property type="match status" value="1"/>
</dbReference>
<feature type="compositionally biased region" description="Acidic residues" evidence="4">
    <location>
        <begin position="262"/>
        <end position="281"/>
    </location>
</feature>
<feature type="compositionally biased region" description="Basic and acidic residues" evidence="4">
    <location>
        <begin position="936"/>
        <end position="953"/>
    </location>
</feature>
<feature type="compositionally biased region" description="Basic and acidic residues" evidence="4">
    <location>
        <begin position="522"/>
        <end position="534"/>
    </location>
</feature>
<dbReference type="InterPro" id="IPR000253">
    <property type="entry name" value="FHA_dom"/>
</dbReference>
<feature type="compositionally biased region" description="Basic and acidic residues" evidence="4">
    <location>
        <begin position="671"/>
        <end position="681"/>
    </location>
</feature>
<dbReference type="Pfam" id="PF16770">
    <property type="entry name" value="RTT107_BRCT_5"/>
    <property type="match status" value="1"/>
</dbReference>
<keyword evidence="3" id="KW-0131">Cell cycle</keyword>
<dbReference type="Pfam" id="PF00498">
    <property type="entry name" value="FHA"/>
    <property type="match status" value="1"/>
</dbReference>
<evidence type="ECO:0000256" key="2">
    <source>
        <dbReference type="ARBA" id="ARBA00022454"/>
    </source>
</evidence>
<evidence type="ECO:0000259" key="6">
    <source>
        <dbReference type="PROSITE" id="PS50172"/>
    </source>
</evidence>
<feature type="compositionally biased region" description="Basic and acidic residues" evidence="4">
    <location>
        <begin position="962"/>
        <end position="996"/>
    </location>
</feature>
<feature type="compositionally biased region" description="Basic and acidic residues" evidence="4">
    <location>
        <begin position="858"/>
        <end position="927"/>
    </location>
</feature>
<dbReference type="SMART" id="SM00240">
    <property type="entry name" value="FHA"/>
    <property type="match status" value="1"/>
</dbReference>
<feature type="compositionally biased region" description="Polar residues" evidence="4">
    <location>
        <begin position="1177"/>
        <end position="1194"/>
    </location>
</feature>
<dbReference type="SMART" id="SM00292">
    <property type="entry name" value="BRCT"/>
    <property type="match status" value="1"/>
</dbReference>
<dbReference type="Gene3D" id="3.40.50.10190">
    <property type="entry name" value="BRCT domain"/>
    <property type="match status" value="2"/>
</dbReference>
<feature type="compositionally biased region" description="Basic and acidic residues" evidence="4">
    <location>
        <begin position="1114"/>
        <end position="1123"/>
    </location>
</feature>
<dbReference type="GO" id="GO:0005814">
    <property type="term" value="C:centriole"/>
    <property type="evidence" value="ECO:0007669"/>
    <property type="project" value="TreeGrafter"/>
</dbReference>
<feature type="compositionally biased region" description="Low complexity" evidence="4">
    <location>
        <begin position="1216"/>
        <end position="1228"/>
    </location>
</feature>
<keyword evidence="8" id="KW-1185">Reference proteome</keyword>
<dbReference type="InterPro" id="IPR001357">
    <property type="entry name" value="BRCT_dom"/>
</dbReference>
<dbReference type="InterPro" id="IPR055458">
    <property type="entry name" value="IFT52_GIFT"/>
</dbReference>
<feature type="compositionally biased region" description="Polar residues" evidence="4">
    <location>
        <begin position="1078"/>
        <end position="1090"/>
    </location>
</feature>
<feature type="region of interest" description="Disordered" evidence="4">
    <location>
        <begin position="185"/>
        <end position="468"/>
    </location>
</feature>
<dbReference type="SUPFAM" id="SSF52317">
    <property type="entry name" value="Class I glutamine amidotransferase-like"/>
    <property type="match status" value="1"/>
</dbReference>
<accession>A0A8J6LBM9</accession>
<dbReference type="GO" id="GO:0042073">
    <property type="term" value="P:intraciliary transport"/>
    <property type="evidence" value="ECO:0007669"/>
    <property type="project" value="TreeGrafter"/>
</dbReference>
<dbReference type="SUPFAM" id="SSF52113">
    <property type="entry name" value="BRCT domain"/>
    <property type="match status" value="1"/>
</dbReference>
<reference evidence="7" key="1">
    <citation type="journal article" date="2020" name="J Insects Food Feed">
        <title>The yellow mealworm (Tenebrio molitor) genome: a resource for the emerging insects as food and feed industry.</title>
        <authorList>
            <person name="Eriksson T."/>
            <person name="Andere A."/>
            <person name="Kelstrup H."/>
            <person name="Emery V."/>
            <person name="Picard C."/>
        </authorList>
    </citation>
    <scope>NUCLEOTIDE SEQUENCE</scope>
    <source>
        <strain evidence="7">Stoneville</strain>
        <tissue evidence="7">Whole head</tissue>
    </source>
</reference>
<dbReference type="InterPro" id="IPR055460">
    <property type="entry name" value="IFT52_central"/>
</dbReference>
<evidence type="ECO:0000256" key="4">
    <source>
        <dbReference type="SAM" id="MobiDB-lite"/>
    </source>
</evidence>
<evidence type="ECO:0008006" key="9">
    <source>
        <dbReference type="Google" id="ProtNLM"/>
    </source>
</evidence>
<dbReference type="Pfam" id="PF23355">
    <property type="entry name" value="IFT52_GIFT"/>
    <property type="match status" value="1"/>
</dbReference>
<feature type="compositionally biased region" description="Gly residues" evidence="4">
    <location>
        <begin position="2123"/>
        <end position="2136"/>
    </location>
</feature>
<sequence>MNSKSNSYEEENIARGCLKLNNKIYPVFEGLNTVGRSPEAIINLKHLNISKQHAIITITDEGVHYISDFSSSNGTILDNTKLNPLKLYRLDNGASIKFADIFCTYKTLSATEKLTNNAEESQILDDSFYAAGTQTIELPEVHEIGINEMATQIMTPKATSFNEMDTEIQTLDDTSGDSIDFSTMQKAESQMISRGTGSSEISPSKVNSSDLLKSDDDEPPLSQIRPVKTGRKKLIESDHESDTDDEVEHVPEKNMSRYVISDDSETDIENEEEKDMNEDDVVIPMTQDGEQKTSEEPSISSLAVSEQINDEAGEQRNEEMPTDETVGSIKDAEREDERVIKDAEKEDERVNENETLAKDDLPSSEEIDVLHYEGEKNEGEGKVVLEEGKDEEDNVGPSEDKTDRPTPQVDTELANSKKDQKDGNFEVDQNLQRGEELEISKSNNQTNEDISEEGGSEKIEDAFDQPTQQVDFDFVNHGEVDLEKSEESKIVEDQDDVVTADKLDFEDHNTPDLYLQSTQPLDKNDERSKDKEEADLLPPTQALRILHGDGEEGGAGMLNDGSSSKTNGDEDNDYFQQSTQSLADLLGNDKIENSVSEEKEDQDEMGLARTQSLELIHGEEILIELKNDSLAVNKERLLVSKDKEDEDVFLSPTKALDHLLSEGSPGIGKNRSKEKLSRSRDIEEDDSFILPPTQAMELLHKDDSNFNQVEDQLAEIFTSQNDILLGTQQLVDVLETTHDDDVVDDSFAEDFGRSTRSKSWIFKKPEPISVDLVKEILEEDIKSIENKKEVKNVSEENADDKLEEQSEKEGKVTAKSNKEKDDGEKVESKQVRKAETKDDKNIGKNKRETRKQSMVRFESQEGKDEEKKKNSQGDDDEKKVGRKEIKISNKEVQRNVEKEEDKKGQKSKTKVENETNEKEFRIGEGGRRSTRSQVSNDDKKKSGSQVRKEKTTEIDTGNLSLEIKKKNEKSSSNDGRMEGKEEGKEKQQVTNKKDQNEDQSNVETRRSRRQQNITKDQKSKLEVDQGSDSTDNNSQEWGENKRRTRRTKDSQESTVEVDKSDSNEEGGNSRRSKRKENINSLNQKQLTTNASKKKESQSSNEEETPNTRRTSKRKKDDKQENKETSPIAKKRITVESEEGNKKRDKENDEGKGTPKKRSLKVANVDSGDEFEAKIPKLQNSPDKTTPTKAKTSSEPTRKSTRNAKKITPDDEDTALSSSSIQNDVSSSSTIDESALRRRRLSANSRRLKKEEEMKGDKKEEEMKGEKKEEEMKGEKKTVTRRASAVKASSALLTTPERFKRQTKPKVVFTMMDNPELESLIRQLGGSVVDTVDACTVLVTESVKRSQKLLCAVGQGKPICSPKWLEACKKAYSFVDPWNYILVDREAEKKWSFSLRESLNRSTKTKLLENHTFQLIVNNAADVLKGAIEACGGKCVTRNLAKSGTDNLIIVSSENNRSKYSKILKQNPEIKDASAENKNTIIFNNSKRELFRLNENYKIFQRKLKIYWKVIINKDDISPQLLQNCTLLILAGSQQPFDENELDCLKAFVKDGGRILVLLSESNHNDTSNTNILLEEFGIVPNMDSLIRTHYYKYFHPKECFIGDSSINTSLNRDKVGINLVYPFGCTMNVSKPSVVAFTSGSASFPVDRPLGALHYDPASGGRLVAVGSGHMFADKYIDQEANEKFRELLFDFLTNSHSVRFAPSDHDDIDTGRSRLLFQISDHHIVPDTAELAERPKLCLTDAISHTISIDYTQLFDHKTYSMNTNLGNSAGSLATSSDIIYSTVIYNATHCFAVPEALKLYDELGVKHQPLKIITPKFEAPLPPLQAAVARQKNETKRAQCRRPRRHTGGVIYDAPFTCLVDFHGRREFFPDRRKRLEIGGALSDVGRTQPPPPASLSNADYFLQVFPPSFRELPPPPLELFDLDEAFSSVFSKLAQFANKYAVTAEEADDADLEFFVKECGKIVKADGRSDGGVASSFGGPAATSDLSTLSDRDYPSIPAVRRIATLSTTAVGGDSPTMTPRICSHAGRASPSVFNRPPPPTRALSPITRYRRQTNTTRLAYNWNRPRRLIFSSTELIVELELKRSAAGAAPPKITRLSVPPRRAVTYAFDGSRPTDETGRGGGGGGSGPGGAGASNDVASTVECDGESRRLQTRWGPARQPLTAAAKSSRAPGPSRRIVDEIAMSGGLQHNFLLIRHPITVSGPDPHVAGQWSGWLGGGQVQHESVLGCGMLRLDQFRKWIAKLHAHEIVQLCNLLSRSKGQKIAKGPIFERSLAFTIRLWPLQICIPARFPHVSSRARAAAETVVDRYRPRFGINNPSSPSIFAGEAAAGGPYGICVRDGGGERSVGRICAVEEPVDSANCGTNRRTSYLEKDEPCGDCRRLFVPPTIVALVDDGPFVAPLPRRPRPKLPKFTPLPKNYDFVPRRSTSSDFGLADSRQDNARTHASSHQRSLPRADRQKNTKKHDSIIFNCVIDEKPKKALKRRYCLSG</sequence>
<feature type="domain" description="FHA" evidence="5">
    <location>
        <begin position="32"/>
        <end position="82"/>
    </location>
</feature>
<feature type="region of interest" description="Disordered" evidence="4">
    <location>
        <begin position="659"/>
        <end position="687"/>
    </location>
</feature>
<gene>
    <name evidence="7" type="ORF">GEV33_007822</name>
</gene>
<feature type="compositionally biased region" description="Basic and acidic residues" evidence="4">
    <location>
        <begin position="368"/>
        <end position="387"/>
    </location>
</feature>
<feature type="compositionally biased region" description="Polar residues" evidence="4">
    <location>
        <begin position="185"/>
        <end position="211"/>
    </location>
</feature>
<evidence type="ECO:0000259" key="5">
    <source>
        <dbReference type="PROSITE" id="PS50006"/>
    </source>
</evidence>
<organism evidence="7 8">
    <name type="scientific">Tenebrio molitor</name>
    <name type="common">Yellow mealworm beetle</name>
    <dbReference type="NCBI Taxonomy" id="7067"/>
    <lineage>
        <taxon>Eukaryota</taxon>
        <taxon>Metazoa</taxon>
        <taxon>Ecdysozoa</taxon>
        <taxon>Arthropoda</taxon>
        <taxon>Hexapoda</taxon>
        <taxon>Insecta</taxon>
        <taxon>Pterygota</taxon>
        <taxon>Neoptera</taxon>
        <taxon>Endopterygota</taxon>
        <taxon>Coleoptera</taxon>
        <taxon>Polyphaga</taxon>
        <taxon>Cucujiformia</taxon>
        <taxon>Tenebrionidae</taxon>
        <taxon>Tenebrio</taxon>
    </lineage>
</organism>
<name>A0A8J6LBM9_TENMO</name>
<feature type="compositionally biased region" description="Basic and acidic residues" evidence="4">
    <location>
        <begin position="784"/>
        <end position="846"/>
    </location>
</feature>
<evidence type="ECO:0000313" key="7">
    <source>
        <dbReference type="EMBL" id="KAH0814970.1"/>
    </source>
</evidence>
<feature type="compositionally biased region" description="Basic and acidic residues" evidence="4">
    <location>
        <begin position="1047"/>
        <end position="1062"/>
    </location>
</feature>
<feature type="compositionally biased region" description="Basic and acidic residues" evidence="4">
    <location>
        <begin position="501"/>
        <end position="510"/>
    </location>
</feature>
<dbReference type="GO" id="GO:0005929">
    <property type="term" value="C:cilium"/>
    <property type="evidence" value="ECO:0007669"/>
    <property type="project" value="TreeGrafter"/>
</dbReference>
<feature type="region of interest" description="Disordered" evidence="4">
    <location>
        <begin position="501"/>
        <end position="607"/>
    </location>
</feature>
<dbReference type="PROSITE" id="PS50172">
    <property type="entry name" value="BRCT"/>
    <property type="match status" value="1"/>
</dbReference>
<dbReference type="Gene3D" id="2.60.200.20">
    <property type="match status" value="1"/>
</dbReference>
<evidence type="ECO:0000256" key="3">
    <source>
        <dbReference type="ARBA" id="ARBA00023306"/>
    </source>
</evidence>
<protein>
    <recommendedName>
        <fullName evidence="9">FHA domain-containing protein</fullName>
    </recommendedName>
</protein>
<dbReference type="EMBL" id="JABDTM020023704">
    <property type="protein sequence ID" value="KAH0814970.1"/>
    <property type="molecule type" value="Genomic_DNA"/>
</dbReference>
<feature type="compositionally biased region" description="Polar residues" evidence="4">
    <location>
        <begin position="296"/>
        <end position="307"/>
    </location>
</feature>
<feature type="region of interest" description="Disordered" evidence="4">
    <location>
        <begin position="2433"/>
        <end position="2465"/>
    </location>
</feature>
<evidence type="ECO:0000313" key="8">
    <source>
        <dbReference type="Proteomes" id="UP000719412"/>
    </source>
</evidence>
<dbReference type="InterPro" id="IPR008984">
    <property type="entry name" value="SMAD_FHA_dom_sf"/>
</dbReference>
<dbReference type="Gene3D" id="6.10.250.2800">
    <property type="match status" value="1"/>
</dbReference>
<feature type="domain" description="BRCT" evidence="6">
    <location>
        <begin position="1315"/>
        <end position="1381"/>
    </location>
</feature>
<comment type="subcellular location">
    <subcellularLocation>
        <location evidence="1">Chromosome</location>
    </subcellularLocation>
</comment>